<evidence type="ECO:0000259" key="2">
    <source>
        <dbReference type="Pfam" id="PF25273"/>
    </source>
</evidence>
<dbReference type="PANTHER" id="PTHR10773:SF19">
    <property type="match status" value="1"/>
</dbReference>
<dbReference type="EMBL" id="CAJQZP010000212">
    <property type="protein sequence ID" value="CAG4946850.1"/>
    <property type="molecule type" value="Genomic_DNA"/>
</dbReference>
<feature type="domain" description="DUF7869" evidence="2">
    <location>
        <begin position="379"/>
        <end position="473"/>
    </location>
</feature>
<gene>
    <name evidence="3" type="ORF">PAPOLLO_LOCUS3463</name>
</gene>
<evidence type="ECO:0000313" key="3">
    <source>
        <dbReference type="EMBL" id="CAG4946850.1"/>
    </source>
</evidence>
<proteinExistence type="predicted"/>
<organism evidence="3 4">
    <name type="scientific">Parnassius apollo</name>
    <name type="common">Apollo butterfly</name>
    <name type="synonym">Papilio apollo</name>
    <dbReference type="NCBI Taxonomy" id="110799"/>
    <lineage>
        <taxon>Eukaryota</taxon>
        <taxon>Metazoa</taxon>
        <taxon>Ecdysozoa</taxon>
        <taxon>Arthropoda</taxon>
        <taxon>Hexapoda</taxon>
        <taxon>Insecta</taxon>
        <taxon>Pterygota</taxon>
        <taxon>Neoptera</taxon>
        <taxon>Endopterygota</taxon>
        <taxon>Lepidoptera</taxon>
        <taxon>Glossata</taxon>
        <taxon>Ditrysia</taxon>
        <taxon>Papilionoidea</taxon>
        <taxon>Papilionidae</taxon>
        <taxon>Parnassiinae</taxon>
        <taxon>Parnassini</taxon>
        <taxon>Parnassius</taxon>
        <taxon>Parnassius</taxon>
    </lineage>
</organism>
<sequence length="608" mass="70676">MSEQSNTVCALNSGAKKEKRRERKALSERNNKYIDNDPLCLRIQCTCNHGQKSNFKCKQISQQDVVRNRKNFYSTSKKVHQDVYLCRLISAFEPQRRGKGTPRPSGKTKLRKLSTSFFLYGKKKIMKRVCKSFFMAVFSIKRQRLSTIMKCVMDGKVPKEERGGDRRSAKSHEKKEHLRNFLRNLPCSESHYNRAKSKRVYLDAALNMKKLRMFYNNSVPNDLKVKRTMFYEVFTFEFNIGFRSPASDACSSCILLSNSIKNEQVSTKKQELMTKLRIHKLRANFFYKLLKKRVDDSITICFDLQQVFPLPRTPIQEAFYSRQISLYNLCVMDLSEQNNSCLYNWDETESGKGAVSIGSALYCFLNTQTIPANVKLVGLFCDGCGGQNKNSHVLHMLLFWLQNKYPTHVKEIQLYFPVRGHSFMPVDRLFGRIEKDVRKIPVITTRQEYFEIFSKHGRVCELGKDWCLYNIKGLETNYKKLVGIQSMKKIIIKKCKSSQGRQLNCVVKASPNYRFDSGEQFISLLKRGRRHPRNIEQIQEDRGLSAAKKNDVTSLLTKQFGADWENLSALEWYKQILSCSRNIAEQNEEIDDDEACICTEMDTEDIRI</sequence>
<dbReference type="PANTHER" id="PTHR10773">
    <property type="entry name" value="DNA-DIRECTED RNA POLYMERASES I, II, AND III SUBUNIT RPABC2"/>
    <property type="match status" value="1"/>
</dbReference>
<dbReference type="Proteomes" id="UP000691718">
    <property type="component" value="Unassembled WGS sequence"/>
</dbReference>
<accession>A0A8S3W984</accession>
<evidence type="ECO:0000313" key="4">
    <source>
        <dbReference type="Proteomes" id="UP000691718"/>
    </source>
</evidence>
<name>A0A8S3W984_PARAO</name>
<reference evidence="3" key="1">
    <citation type="submission" date="2021-04" db="EMBL/GenBank/DDBJ databases">
        <authorList>
            <person name="Tunstrom K."/>
        </authorList>
    </citation>
    <scope>NUCLEOTIDE SEQUENCE</scope>
</reference>
<comment type="caution">
    <text evidence="3">The sequence shown here is derived from an EMBL/GenBank/DDBJ whole genome shotgun (WGS) entry which is preliminary data.</text>
</comment>
<dbReference type="InterPro" id="IPR057191">
    <property type="entry name" value="DUF7869"/>
</dbReference>
<feature type="compositionally biased region" description="Polar residues" evidence="1">
    <location>
        <begin position="1"/>
        <end position="10"/>
    </location>
</feature>
<protein>
    <submittedName>
        <fullName evidence="3">(apollo) hypothetical protein</fullName>
    </submittedName>
</protein>
<dbReference type="OrthoDB" id="6869445at2759"/>
<evidence type="ECO:0000256" key="1">
    <source>
        <dbReference type="SAM" id="MobiDB-lite"/>
    </source>
</evidence>
<dbReference type="Pfam" id="PF25273">
    <property type="entry name" value="DUF7869"/>
    <property type="match status" value="1"/>
</dbReference>
<keyword evidence="4" id="KW-1185">Reference proteome</keyword>
<feature type="region of interest" description="Disordered" evidence="1">
    <location>
        <begin position="1"/>
        <end position="28"/>
    </location>
</feature>
<dbReference type="AlphaFoldDB" id="A0A8S3W984"/>